<sequence length="187" mass="18932">MSDRTAGAPNGGAAQSATPTVSRVPAVLRGKAELGVAAVLAVLALIVAWDAAHIKKLSINAGVMGPQVVPYIIAVGLGLCAIALTIDVMRGGAADAEDGEDIDLSQGAHWPTVFGLAGVIATYALTMDFLGYVVASALLFYASSLLLGSKRYLWALVIGALLAVGTFYGFVLGLGIPLPAGLLTGIL</sequence>
<feature type="transmembrane region" description="Helical" evidence="1">
    <location>
        <begin position="153"/>
        <end position="178"/>
    </location>
</feature>
<gene>
    <name evidence="3" type="ORF">D6T64_07050</name>
</gene>
<feature type="transmembrane region" description="Helical" evidence="1">
    <location>
        <begin position="68"/>
        <end position="86"/>
    </location>
</feature>
<feature type="transmembrane region" description="Helical" evidence="1">
    <location>
        <begin position="34"/>
        <end position="52"/>
    </location>
</feature>
<feature type="domain" description="DUF1468" evidence="2">
    <location>
        <begin position="36"/>
        <end position="179"/>
    </location>
</feature>
<name>A0A3A5MQR9_9MICO</name>
<reference evidence="3 4" key="1">
    <citation type="submission" date="2018-09" db="EMBL/GenBank/DDBJ databases">
        <title>Novel species of Cryobacterium.</title>
        <authorList>
            <person name="Liu Q."/>
            <person name="Xin Y.-H."/>
        </authorList>
    </citation>
    <scope>NUCLEOTIDE SEQUENCE [LARGE SCALE GENOMIC DNA]</scope>
    <source>
        <strain evidence="3 4">Hh39</strain>
    </source>
</reference>
<evidence type="ECO:0000313" key="4">
    <source>
        <dbReference type="Proteomes" id="UP000272015"/>
    </source>
</evidence>
<dbReference type="EMBL" id="QZVS01000074">
    <property type="protein sequence ID" value="RJT89323.1"/>
    <property type="molecule type" value="Genomic_DNA"/>
</dbReference>
<evidence type="ECO:0000259" key="2">
    <source>
        <dbReference type="Pfam" id="PF07331"/>
    </source>
</evidence>
<accession>A0A3A5MQR9</accession>
<dbReference type="Pfam" id="PF07331">
    <property type="entry name" value="TctB"/>
    <property type="match status" value="1"/>
</dbReference>
<protein>
    <submittedName>
        <fullName evidence="3">Tripartite tricarboxylate transporter TctB family protein</fullName>
    </submittedName>
</protein>
<dbReference type="AlphaFoldDB" id="A0A3A5MQR9"/>
<keyword evidence="1" id="KW-0812">Transmembrane</keyword>
<dbReference type="OrthoDB" id="5119225at2"/>
<dbReference type="InterPro" id="IPR009936">
    <property type="entry name" value="DUF1468"/>
</dbReference>
<keyword evidence="1" id="KW-1133">Transmembrane helix</keyword>
<evidence type="ECO:0000313" key="3">
    <source>
        <dbReference type="EMBL" id="RJT89323.1"/>
    </source>
</evidence>
<dbReference type="Proteomes" id="UP000272015">
    <property type="component" value="Unassembled WGS sequence"/>
</dbReference>
<evidence type="ECO:0000256" key="1">
    <source>
        <dbReference type="SAM" id="Phobius"/>
    </source>
</evidence>
<organism evidence="3 4">
    <name type="scientific">Cryobacterium melibiosiphilum</name>
    <dbReference type="NCBI Taxonomy" id="995039"/>
    <lineage>
        <taxon>Bacteria</taxon>
        <taxon>Bacillati</taxon>
        <taxon>Actinomycetota</taxon>
        <taxon>Actinomycetes</taxon>
        <taxon>Micrococcales</taxon>
        <taxon>Microbacteriaceae</taxon>
        <taxon>Cryobacterium</taxon>
    </lineage>
</organism>
<proteinExistence type="predicted"/>
<dbReference type="RefSeq" id="WP_119973603.1">
    <property type="nucleotide sequence ID" value="NZ_JBHSQA010000001.1"/>
</dbReference>
<comment type="caution">
    <text evidence="3">The sequence shown here is derived from an EMBL/GenBank/DDBJ whole genome shotgun (WGS) entry which is preliminary data.</text>
</comment>
<keyword evidence="4" id="KW-1185">Reference proteome</keyword>
<keyword evidence="1" id="KW-0472">Membrane</keyword>
<feature type="transmembrane region" description="Helical" evidence="1">
    <location>
        <begin position="113"/>
        <end position="141"/>
    </location>
</feature>